<evidence type="ECO:0000256" key="1">
    <source>
        <dbReference type="SAM" id="Coils"/>
    </source>
</evidence>
<name>A0ABD3TLQ3_SINWO</name>
<keyword evidence="3" id="KW-1185">Reference proteome</keyword>
<accession>A0ABD3TLQ3</accession>
<evidence type="ECO:0000313" key="3">
    <source>
        <dbReference type="Proteomes" id="UP001634394"/>
    </source>
</evidence>
<dbReference type="EMBL" id="JBJQND010000018">
    <property type="protein sequence ID" value="KAL3837295.1"/>
    <property type="molecule type" value="Genomic_DNA"/>
</dbReference>
<comment type="caution">
    <text evidence="2">The sequence shown here is derived from an EMBL/GenBank/DDBJ whole genome shotgun (WGS) entry which is preliminary data.</text>
</comment>
<organism evidence="2 3">
    <name type="scientific">Sinanodonta woodiana</name>
    <name type="common">Chinese pond mussel</name>
    <name type="synonym">Anodonta woodiana</name>
    <dbReference type="NCBI Taxonomy" id="1069815"/>
    <lineage>
        <taxon>Eukaryota</taxon>
        <taxon>Metazoa</taxon>
        <taxon>Spiralia</taxon>
        <taxon>Lophotrochozoa</taxon>
        <taxon>Mollusca</taxon>
        <taxon>Bivalvia</taxon>
        <taxon>Autobranchia</taxon>
        <taxon>Heteroconchia</taxon>
        <taxon>Palaeoheterodonta</taxon>
        <taxon>Unionida</taxon>
        <taxon>Unionoidea</taxon>
        <taxon>Unionidae</taxon>
        <taxon>Unioninae</taxon>
        <taxon>Sinanodonta</taxon>
    </lineage>
</organism>
<dbReference type="Proteomes" id="UP001634394">
    <property type="component" value="Unassembled WGS sequence"/>
</dbReference>
<gene>
    <name evidence="2" type="ORF">ACJMK2_022662</name>
</gene>
<sequence length="92" mass="11126">MQNSECNSISTLLKDKDDTTTTVDNLYNKIDLKHFIQDCIQQMKDDIRNELKVELDKMRKELHARDVNYNRLQSDLERYKEEEKSYLKTIWP</sequence>
<proteinExistence type="predicted"/>
<reference evidence="2 3" key="1">
    <citation type="submission" date="2024-11" db="EMBL/GenBank/DDBJ databases">
        <title>Chromosome-level genome assembly of the freshwater bivalve Anodonta woodiana.</title>
        <authorList>
            <person name="Chen X."/>
        </authorList>
    </citation>
    <scope>NUCLEOTIDE SEQUENCE [LARGE SCALE GENOMIC DNA]</scope>
    <source>
        <strain evidence="2">MN2024</strain>
        <tissue evidence="2">Gills</tissue>
    </source>
</reference>
<evidence type="ECO:0000313" key="2">
    <source>
        <dbReference type="EMBL" id="KAL3837295.1"/>
    </source>
</evidence>
<feature type="coiled-coil region" evidence="1">
    <location>
        <begin position="62"/>
        <end position="89"/>
    </location>
</feature>
<dbReference type="AlphaFoldDB" id="A0ABD3TLQ3"/>
<protein>
    <submittedName>
        <fullName evidence="2">Uncharacterized protein</fullName>
    </submittedName>
</protein>
<keyword evidence="1" id="KW-0175">Coiled coil</keyword>